<dbReference type="AlphaFoldDB" id="A0A645DLP2"/>
<dbReference type="EMBL" id="VSSQ01037341">
    <property type="protein sequence ID" value="MPM89998.1"/>
    <property type="molecule type" value="Genomic_DNA"/>
</dbReference>
<comment type="caution">
    <text evidence="1">The sequence shown here is derived from an EMBL/GenBank/DDBJ whole genome shotgun (WGS) entry which is preliminary data.</text>
</comment>
<sequence length="136" mass="14307">MAALEPIDGTQLLHRGDAGVAAGDQCGQFTDGLVRQDLRGCLVVLVGDVIANRPQFANHGLAAWRTDEMRTRRAAPPVGVLGGRMHCPSAQPLELLSGPFLLVGCGQLGAQLFAQLVQELDVECGVSQPVIGNRPS</sequence>
<organism evidence="1">
    <name type="scientific">bioreactor metagenome</name>
    <dbReference type="NCBI Taxonomy" id="1076179"/>
    <lineage>
        <taxon>unclassified sequences</taxon>
        <taxon>metagenomes</taxon>
        <taxon>ecological metagenomes</taxon>
    </lineage>
</organism>
<evidence type="ECO:0000313" key="1">
    <source>
        <dbReference type="EMBL" id="MPM89998.1"/>
    </source>
</evidence>
<accession>A0A645DLP2</accession>
<reference evidence="1" key="1">
    <citation type="submission" date="2019-08" db="EMBL/GenBank/DDBJ databases">
        <authorList>
            <person name="Kucharzyk K."/>
            <person name="Murdoch R.W."/>
            <person name="Higgins S."/>
            <person name="Loffler F."/>
        </authorList>
    </citation>
    <scope>NUCLEOTIDE SEQUENCE</scope>
</reference>
<name>A0A645DLP2_9ZZZZ</name>
<proteinExistence type="predicted"/>
<gene>
    <name evidence="1" type="ORF">SDC9_137114</name>
</gene>
<protein>
    <submittedName>
        <fullName evidence="1">Uncharacterized protein</fullName>
    </submittedName>
</protein>